<dbReference type="AlphaFoldDB" id="A0A7C5U906"/>
<evidence type="ECO:0000313" key="1">
    <source>
        <dbReference type="EMBL" id="HHR34335.1"/>
    </source>
</evidence>
<organism evidence="1">
    <name type="scientific">Fervidobacterium nodosum</name>
    <dbReference type="NCBI Taxonomy" id="2424"/>
    <lineage>
        <taxon>Bacteria</taxon>
        <taxon>Thermotogati</taxon>
        <taxon>Thermotogota</taxon>
        <taxon>Thermotogae</taxon>
        <taxon>Thermotogales</taxon>
        <taxon>Fervidobacteriaceae</taxon>
        <taxon>Fervidobacterium</taxon>
    </lineage>
</organism>
<comment type="caution">
    <text evidence="1">The sequence shown here is derived from an EMBL/GenBank/DDBJ whole genome shotgun (WGS) entry which is preliminary data.</text>
</comment>
<reference evidence="1" key="1">
    <citation type="journal article" date="2020" name="mSystems">
        <title>Genome- and Community-Level Interaction Insights into Carbon Utilization and Element Cycling Functions of Hydrothermarchaeota in Hydrothermal Sediment.</title>
        <authorList>
            <person name="Zhou Z."/>
            <person name="Liu Y."/>
            <person name="Xu W."/>
            <person name="Pan J."/>
            <person name="Luo Z.H."/>
            <person name="Li M."/>
        </authorList>
    </citation>
    <scope>NUCLEOTIDE SEQUENCE [LARGE SCALE GENOMIC DNA]</scope>
    <source>
        <strain evidence="1">SpSt-1088</strain>
    </source>
</reference>
<protein>
    <recommendedName>
        <fullName evidence="2">WbqC-like family protein</fullName>
    </recommendedName>
</protein>
<accession>A0A7C5U906</accession>
<evidence type="ECO:0008006" key="2">
    <source>
        <dbReference type="Google" id="ProtNLM"/>
    </source>
</evidence>
<dbReference type="EMBL" id="DRXW01000314">
    <property type="protein sequence ID" value="HHR34335.1"/>
    <property type="molecule type" value="Genomic_DNA"/>
</dbReference>
<sequence length="235" mass="27943">MKVGIIQSNYIPWKGYFDFINSVDIFVLYDDVQYTRRDWRNRNLIKSPNGLIWLTIPVIDNYAQTLIKDVKIADNRWNERHWKTIRQFYSKAKYFSYYKDLLESTYLTCREEFLSEVNYKFLKLVCDILNIKTKIIFSVDLNVPSELRKTERLLFILKKLGATHYLSGPAAKSYLDVELLNKEGIQVEWMDYSGYPEYPQLWPPFVHEVSIIDLIFNTGPEAPKYMKSFKITRGD</sequence>
<name>A0A7C5U906_9BACT</name>
<dbReference type="InterPro" id="IPR014985">
    <property type="entry name" value="WbqC"/>
</dbReference>
<gene>
    <name evidence="1" type="ORF">ENM46_05260</name>
</gene>
<proteinExistence type="predicted"/>
<dbReference type="Pfam" id="PF08889">
    <property type="entry name" value="WbqC"/>
    <property type="match status" value="1"/>
</dbReference>